<keyword evidence="7" id="KW-1185">Reference proteome</keyword>
<evidence type="ECO:0000256" key="1">
    <source>
        <dbReference type="ARBA" id="ARBA00022448"/>
    </source>
</evidence>
<dbReference type="EMBL" id="BAAADO010000007">
    <property type="protein sequence ID" value="GAA0501326.1"/>
    <property type="molecule type" value="Genomic_DNA"/>
</dbReference>
<keyword evidence="1" id="KW-0813">Transport</keyword>
<dbReference type="InterPro" id="IPR003439">
    <property type="entry name" value="ABC_transporter-like_ATP-bd"/>
</dbReference>
<reference evidence="6 7" key="1">
    <citation type="journal article" date="2019" name="Int. J. Syst. Evol. Microbiol.">
        <title>The Global Catalogue of Microorganisms (GCM) 10K type strain sequencing project: providing services to taxonomists for standard genome sequencing and annotation.</title>
        <authorList>
            <consortium name="The Broad Institute Genomics Platform"/>
            <consortium name="The Broad Institute Genome Sequencing Center for Infectious Disease"/>
            <person name="Wu L."/>
            <person name="Ma J."/>
        </authorList>
    </citation>
    <scope>NUCLEOTIDE SEQUENCE [LARGE SCALE GENOMIC DNA]</scope>
    <source>
        <strain evidence="6 7">JCM 12389</strain>
    </source>
</reference>
<keyword evidence="2" id="KW-0547">Nucleotide-binding</keyword>
<sequence length="259" mass="28960">MPMLTAESITKQYGEHKVLKNVSFQVNKGTCMAIIGPNGSGKSTLLKMISGLLPPTAGEVKFENKNILHQKQKSIARKMAVLSQDGLPASPISVFDTVLMGRYPHLKWYQREREHDIQLVNDVLELTGLSHLKDQLLDTLSGGEKQRVAIAKAMVQEPEILLLDEPTTFLDIGHQVNVLELVKRWQHQTGLTVVMVLHDLNLAAQYSDELILLNHGVIEKVGTSEEVIQKDILQKVYETVPEIVRHPKNQVPQILLTSS</sequence>
<gene>
    <name evidence="6" type="ORF">GCM10008986_30950</name>
</gene>
<dbReference type="GO" id="GO:0005524">
    <property type="term" value="F:ATP binding"/>
    <property type="evidence" value="ECO:0007669"/>
    <property type="project" value="UniProtKB-KW"/>
</dbReference>
<dbReference type="PROSITE" id="PS50893">
    <property type="entry name" value="ABC_TRANSPORTER_2"/>
    <property type="match status" value="1"/>
</dbReference>
<name>A0ABN1BMJ6_9BACI</name>
<evidence type="ECO:0000313" key="7">
    <source>
        <dbReference type="Proteomes" id="UP001500880"/>
    </source>
</evidence>
<dbReference type="PANTHER" id="PTHR42794">
    <property type="entry name" value="HEMIN IMPORT ATP-BINDING PROTEIN HMUV"/>
    <property type="match status" value="1"/>
</dbReference>
<evidence type="ECO:0000259" key="5">
    <source>
        <dbReference type="PROSITE" id="PS50893"/>
    </source>
</evidence>
<protein>
    <submittedName>
        <fullName evidence="6">ABC transporter ATP-binding protein</fullName>
    </submittedName>
</protein>
<keyword evidence="3 6" id="KW-0067">ATP-binding</keyword>
<evidence type="ECO:0000256" key="3">
    <source>
        <dbReference type="ARBA" id="ARBA00022840"/>
    </source>
</evidence>
<dbReference type="InterPro" id="IPR027417">
    <property type="entry name" value="P-loop_NTPase"/>
</dbReference>
<organism evidence="6 7">
    <name type="scientific">Salinibacillus aidingensis</name>
    <dbReference type="NCBI Taxonomy" id="237684"/>
    <lineage>
        <taxon>Bacteria</taxon>
        <taxon>Bacillati</taxon>
        <taxon>Bacillota</taxon>
        <taxon>Bacilli</taxon>
        <taxon>Bacillales</taxon>
        <taxon>Bacillaceae</taxon>
        <taxon>Salinibacillus</taxon>
    </lineage>
</organism>
<accession>A0ABN1BMJ6</accession>
<dbReference type="InterPro" id="IPR017871">
    <property type="entry name" value="ABC_transporter-like_CS"/>
</dbReference>
<feature type="domain" description="ABC transporter" evidence="5">
    <location>
        <begin position="4"/>
        <end position="240"/>
    </location>
</feature>
<proteinExistence type="predicted"/>
<dbReference type="Pfam" id="PF00005">
    <property type="entry name" value="ABC_tran"/>
    <property type="match status" value="1"/>
</dbReference>
<dbReference type="Gene3D" id="3.40.50.300">
    <property type="entry name" value="P-loop containing nucleotide triphosphate hydrolases"/>
    <property type="match status" value="1"/>
</dbReference>
<evidence type="ECO:0000256" key="4">
    <source>
        <dbReference type="ARBA" id="ARBA00022967"/>
    </source>
</evidence>
<dbReference type="RefSeq" id="WP_343843061.1">
    <property type="nucleotide sequence ID" value="NZ_BAAADO010000007.1"/>
</dbReference>
<dbReference type="CDD" id="cd03214">
    <property type="entry name" value="ABC_Iron-Siderophores_B12_Hemin"/>
    <property type="match status" value="1"/>
</dbReference>
<evidence type="ECO:0000313" key="6">
    <source>
        <dbReference type="EMBL" id="GAA0501326.1"/>
    </source>
</evidence>
<keyword evidence="4" id="KW-1278">Translocase</keyword>
<evidence type="ECO:0000256" key="2">
    <source>
        <dbReference type="ARBA" id="ARBA00022741"/>
    </source>
</evidence>
<dbReference type="SMART" id="SM00382">
    <property type="entry name" value="AAA"/>
    <property type="match status" value="1"/>
</dbReference>
<dbReference type="SUPFAM" id="SSF52540">
    <property type="entry name" value="P-loop containing nucleoside triphosphate hydrolases"/>
    <property type="match status" value="1"/>
</dbReference>
<dbReference type="PROSITE" id="PS00211">
    <property type="entry name" value="ABC_TRANSPORTER_1"/>
    <property type="match status" value="1"/>
</dbReference>
<dbReference type="InterPro" id="IPR003593">
    <property type="entry name" value="AAA+_ATPase"/>
</dbReference>
<dbReference type="PANTHER" id="PTHR42794:SF1">
    <property type="entry name" value="HEMIN IMPORT ATP-BINDING PROTEIN HMUV"/>
    <property type="match status" value="1"/>
</dbReference>
<dbReference type="Proteomes" id="UP001500880">
    <property type="component" value="Unassembled WGS sequence"/>
</dbReference>
<comment type="caution">
    <text evidence="6">The sequence shown here is derived from an EMBL/GenBank/DDBJ whole genome shotgun (WGS) entry which is preliminary data.</text>
</comment>